<evidence type="ECO:0000256" key="2">
    <source>
        <dbReference type="ARBA" id="ARBA00023015"/>
    </source>
</evidence>
<evidence type="ECO:0000313" key="8">
    <source>
        <dbReference type="Proteomes" id="UP000826656"/>
    </source>
</evidence>
<keyword evidence="2" id="KW-0805">Transcription regulation</keyword>
<dbReference type="SUPFAM" id="SSF55455">
    <property type="entry name" value="SRF-like"/>
    <property type="match status" value="1"/>
</dbReference>
<organism evidence="7 8">
    <name type="scientific">Solanum tuberosum</name>
    <name type="common">Potato</name>
    <dbReference type="NCBI Taxonomy" id="4113"/>
    <lineage>
        <taxon>Eukaryota</taxon>
        <taxon>Viridiplantae</taxon>
        <taxon>Streptophyta</taxon>
        <taxon>Embryophyta</taxon>
        <taxon>Tracheophyta</taxon>
        <taxon>Spermatophyta</taxon>
        <taxon>Magnoliopsida</taxon>
        <taxon>eudicotyledons</taxon>
        <taxon>Gunneridae</taxon>
        <taxon>Pentapetalae</taxon>
        <taxon>asterids</taxon>
        <taxon>lamiids</taxon>
        <taxon>Solanales</taxon>
        <taxon>Solanaceae</taxon>
        <taxon>Solanoideae</taxon>
        <taxon>Solaneae</taxon>
        <taxon>Solanum</taxon>
    </lineage>
</organism>
<keyword evidence="4" id="KW-0804">Transcription</keyword>
<keyword evidence="5" id="KW-0539">Nucleus</keyword>
<dbReference type="Proteomes" id="UP000826656">
    <property type="component" value="Unassembled WGS sequence"/>
</dbReference>
<dbReference type="InterPro" id="IPR036879">
    <property type="entry name" value="TF_MADSbox_sf"/>
</dbReference>
<evidence type="ECO:0000256" key="3">
    <source>
        <dbReference type="ARBA" id="ARBA00023125"/>
    </source>
</evidence>
<accession>A0ABQ7VK99</accession>
<dbReference type="Gene3D" id="3.40.1810.10">
    <property type="entry name" value="Transcription factor, MADS-box"/>
    <property type="match status" value="1"/>
</dbReference>
<evidence type="ECO:0000256" key="4">
    <source>
        <dbReference type="ARBA" id="ARBA00023163"/>
    </source>
</evidence>
<reference evidence="7 8" key="1">
    <citation type="journal article" date="2021" name="bioRxiv">
        <title>Chromosome-scale and haplotype-resolved genome assembly of a tetraploid potato cultivar.</title>
        <authorList>
            <person name="Sun H."/>
            <person name="Jiao W.-B."/>
            <person name="Krause K."/>
            <person name="Campoy J.A."/>
            <person name="Goel M."/>
            <person name="Folz-Donahue K."/>
            <person name="Kukat C."/>
            <person name="Huettel B."/>
            <person name="Schneeberger K."/>
        </authorList>
    </citation>
    <scope>NUCLEOTIDE SEQUENCE [LARGE SCALE GENOMIC DNA]</scope>
    <source>
        <strain evidence="7">SolTubOtavaFocal</strain>
        <tissue evidence="7">Leaves</tissue>
    </source>
</reference>
<name>A0ABQ7VK99_SOLTU</name>
<evidence type="ECO:0000313" key="7">
    <source>
        <dbReference type="EMBL" id="KAH0768984.1"/>
    </source>
</evidence>
<feature type="domain" description="MADS-box" evidence="6">
    <location>
        <begin position="11"/>
        <end position="43"/>
    </location>
</feature>
<evidence type="ECO:0000256" key="1">
    <source>
        <dbReference type="ARBA" id="ARBA00004123"/>
    </source>
</evidence>
<dbReference type="InterPro" id="IPR002100">
    <property type="entry name" value="TF_MADSbox"/>
</dbReference>
<keyword evidence="8" id="KW-1185">Reference proteome</keyword>
<proteinExistence type="predicted"/>
<dbReference type="PROSITE" id="PS50066">
    <property type="entry name" value="MADS_BOX_2"/>
    <property type="match status" value="1"/>
</dbReference>
<protein>
    <recommendedName>
        <fullName evidence="6">MADS-box domain-containing protein</fullName>
    </recommendedName>
</protein>
<dbReference type="Pfam" id="PF00319">
    <property type="entry name" value="SRF-TF"/>
    <property type="match status" value="1"/>
</dbReference>
<sequence>MASPGLWGYARKVLYKKRHIGFLKKAQELMTLCDIEIVAIIYSPYNDEPKVFPNHGAAINTFQKFRELATMEI</sequence>
<comment type="subcellular location">
    <subcellularLocation>
        <location evidence="1">Nucleus</location>
    </subcellularLocation>
</comment>
<evidence type="ECO:0000259" key="6">
    <source>
        <dbReference type="PROSITE" id="PS50066"/>
    </source>
</evidence>
<gene>
    <name evidence="7" type="ORF">KY290_012965</name>
</gene>
<dbReference type="SMART" id="SM00432">
    <property type="entry name" value="MADS"/>
    <property type="match status" value="1"/>
</dbReference>
<evidence type="ECO:0000256" key="5">
    <source>
        <dbReference type="ARBA" id="ARBA00023242"/>
    </source>
</evidence>
<dbReference type="EMBL" id="JAIVGD010000011">
    <property type="protein sequence ID" value="KAH0768984.1"/>
    <property type="molecule type" value="Genomic_DNA"/>
</dbReference>
<comment type="caution">
    <text evidence="7">The sequence shown here is derived from an EMBL/GenBank/DDBJ whole genome shotgun (WGS) entry which is preliminary data.</text>
</comment>
<keyword evidence="3" id="KW-0238">DNA-binding</keyword>